<evidence type="ECO:0000313" key="1">
    <source>
        <dbReference type="EMBL" id="CUQ84842.1"/>
    </source>
</evidence>
<reference evidence="1 2" key="1">
    <citation type="submission" date="2015-09" db="EMBL/GenBank/DDBJ databases">
        <authorList>
            <consortium name="Pathogen Informatics"/>
        </authorList>
    </citation>
    <scope>NUCLEOTIDE SEQUENCE [LARGE SCALE GENOMIC DNA]</scope>
    <source>
        <strain evidence="1 2">2789STDY5834889</strain>
    </source>
</reference>
<evidence type="ECO:0000313" key="2">
    <source>
        <dbReference type="Proteomes" id="UP000078383"/>
    </source>
</evidence>
<dbReference type="RefSeq" id="WP_055171626.1">
    <property type="nucleotide sequence ID" value="NZ_CZBX01000004.1"/>
</dbReference>
<dbReference type="Proteomes" id="UP000078383">
    <property type="component" value="Unassembled WGS sequence"/>
</dbReference>
<name>A0A174ZG00_9FIRM</name>
<organism evidence="1 2">
    <name type="scientific">[Ruminococcus] torques</name>
    <dbReference type="NCBI Taxonomy" id="33039"/>
    <lineage>
        <taxon>Bacteria</taxon>
        <taxon>Bacillati</taxon>
        <taxon>Bacillota</taxon>
        <taxon>Clostridia</taxon>
        <taxon>Lachnospirales</taxon>
        <taxon>Lachnospiraceae</taxon>
        <taxon>Mediterraneibacter</taxon>
    </lineage>
</organism>
<proteinExistence type="predicted"/>
<sequence>MKDLTLSQQYALLALDGQESIHPSVAKSAVLRAVSAARVLETELGKADADSFSEFSAELQKAVQMAKTLKKKEETQIEKEVAAVLEAEELLKEVPDILGCDMNYDTSGVELKAYLSDEASYIRIKEGLRAEILEDGPISLEDAVLLWLLRESGCIHDLFSVSEQNRVEERMTEAAVQDEKYRALWEAEFHNVFEGFMNRFVKTKSKLLKNPYLEGVNLVFPYLDRRKSVFIDMVIFGTNVADRRAAAVEYLKKKGFAVEEIRVGSETLLKIGNIYYRIFPMMKTAYKVPIQGVNLVPAYWQ</sequence>
<gene>
    <name evidence="1" type="ORF">ERS852502_01018</name>
</gene>
<accession>A0A174ZG00</accession>
<protein>
    <submittedName>
        <fullName evidence="1">Uncharacterized protein</fullName>
    </submittedName>
</protein>
<dbReference type="EMBL" id="CZBX01000004">
    <property type="protein sequence ID" value="CUQ84842.1"/>
    <property type="molecule type" value="Genomic_DNA"/>
</dbReference>
<dbReference type="AlphaFoldDB" id="A0A174ZG00"/>
<dbReference type="OrthoDB" id="2553962at2"/>